<organism evidence="12 13">
    <name type="scientific">Ditylenchus dipsaci</name>
    <dbReference type="NCBI Taxonomy" id="166011"/>
    <lineage>
        <taxon>Eukaryota</taxon>
        <taxon>Metazoa</taxon>
        <taxon>Ecdysozoa</taxon>
        <taxon>Nematoda</taxon>
        <taxon>Chromadorea</taxon>
        <taxon>Rhabditida</taxon>
        <taxon>Tylenchina</taxon>
        <taxon>Tylenchomorpha</taxon>
        <taxon>Sphaerularioidea</taxon>
        <taxon>Anguinidae</taxon>
        <taxon>Anguininae</taxon>
        <taxon>Ditylenchus</taxon>
    </lineage>
</organism>
<dbReference type="PANTHER" id="PTHR12697:SF5">
    <property type="entry name" value="DEOXYHYPUSINE HYDROXYLASE"/>
    <property type="match status" value="1"/>
</dbReference>
<dbReference type="Proteomes" id="UP000887574">
    <property type="component" value="Unplaced"/>
</dbReference>
<evidence type="ECO:0000256" key="6">
    <source>
        <dbReference type="ARBA" id="ARBA00023004"/>
    </source>
</evidence>
<feature type="transmembrane region" description="Helical" evidence="11">
    <location>
        <begin position="133"/>
        <end position="152"/>
    </location>
</feature>
<evidence type="ECO:0000256" key="10">
    <source>
        <dbReference type="SAM" id="MobiDB-lite"/>
    </source>
</evidence>
<comment type="catalytic activity">
    <reaction evidence="1 9">
        <text>[eIF5A protein]-deoxyhypusine + AH2 + O2 = [eIF5A protein]-hypusine + A + H2O</text>
        <dbReference type="Rhea" id="RHEA:14101"/>
        <dbReference type="Rhea" id="RHEA-COMP:10144"/>
        <dbReference type="Rhea" id="RHEA-COMP:12592"/>
        <dbReference type="ChEBI" id="CHEBI:13193"/>
        <dbReference type="ChEBI" id="CHEBI:15377"/>
        <dbReference type="ChEBI" id="CHEBI:15379"/>
        <dbReference type="ChEBI" id="CHEBI:17499"/>
        <dbReference type="ChEBI" id="CHEBI:82657"/>
        <dbReference type="ChEBI" id="CHEBI:91175"/>
        <dbReference type="EC" id="1.14.99.29"/>
    </reaction>
</comment>
<keyword evidence="11" id="KW-0472">Membrane</keyword>
<feature type="binding site" evidence="9">
    <location>
        <position position="227"/>
    </location>
    <ligand>
        <name>Fe cation</name>
        <dbReference type="ChEBI" id="CHEBI:24875"/>
        <label>1</label>
    </ligand>
</feature>
<dbReference type="Pfam" id="PF13646">
    <property type="entry name" value="HEAT_2"/>
    <property type="match status" value="2"/>
</dbReference>
<keyword evidence="11" id="KW-1133">Transmembrane helix</keyword>
<sequence length="473" mass="52674">MAGRVRSRNGIQVLQANAVEEIRIPQDHRYYGQGGELFVLADSGEHFADPDRIIIFGRQQNLQWAAEMVNVYMDGTFSITPAPFTQMAAKSRLKEEWHFCDEDYIEEPSHHGPHDRHASGNQTRPAGKSLPPLAPLSIGAIVLSVIVIAILMCAVEPERDALLENISMQMNSPDAESTDAAGSALLDKSNPLATRFRALFILRNIKSDRAVNWISQCFDDPSALLKHELAYCLGQMQNPSAIHCLIRVLEDFNQEPMVRHEAAEALGAIGSPTVIEVLSKYSEDASPEVAETCMLALKRIKWLQNGRSQELQRGSIYNSVDPAPAVNDDDVNSLGALLVDESKDLWERYRAMFTLRNLCSNKSMKDQAVKALAKGLYCEQSALFRHEIAYVLGQIQSPLAVAELSDRLKKPTESSMVRHECAEALGAIATDECQELLKEYALDNETVVRESCEVALDMTEHEQNNEFQYATLN</sequence>
<keyword evidence="7 9" id="KW-0503">Monooxygenase</keyword>
<name>A0A915CT76_9BILA</name>
<keyword evidence="6 9" id="KW-0408">Iron</keyword>
<proteinExistence type="inferred from homology"/>
<dbReference type="AlphaFoldDB" id="A0A915CT76"/>
<evidence type="ECO:0000256" key="4">
    <source>
        <dbReference type="ARBA" id="ARBA00022737"/>
    </source>
</evidence>
<keyword evidence="12" id="KW-1185">Reference proteome</keyword>
<evidence type="ECO:0000256" key="11">
    <source>
        <dbReference type="SAM" id="Phobius"/>
    </source>
</evidence>
<protein>
    <recommendedName>
        <fullName evidence="9">Deoxyhypusine hydroxylase</fullName>
        <shortName evidence="9">DOHH</shortName>
        <ecNumber evidence="9">1.14.99.29</ecNumber>
    </recommendedName>
    <alternativeName>
        <fullName evidence="9">Deoxyhypusine dioxygenase</fullName>
    </alternativeName>
    <alternativeName>
        <fullName evidence="9">Deoxyhypusine monooxygenase</fullName>
    </alternativeName>
</protein>
<feature type="binding site" evidence="9">
    <location>
        <position position="420"/>
    </location>
    <ligand>
        <name>Fe cation</name>
        <dbReference type="ChEBI" id="CHEBI:24875"/>
        <label>2</label>
    </ligand>
</feature>
<keyword evidence="3 9" id="KW-0479">Metal-binding</keyword>
<evidence type="ECO:0000256" key="3">
    <source>
        <dbReference type="ARBA" id="ARBA00022723"/>
    </source>
</evidence>
<dbReference type="PANTHER" id="PTHR12697">
    <property type="entry name" value="PBS LYASE HEAT-LIKE PROTEIN"/>
    <property type="match status" value="1"/>
</dbReference>
<dbReference type="SUPFAM" id="SSF48371">
    <property type="entry name" value="ARM repeat"/>
    <property type="match status" value="1"/>
</dbReference>
<dbReference type="InterPro" id="IPR027517">
    <property type="entry name" value="Deoxyhypusine_hydroxylase"/>
</dbReference>
<dbReference type="FunFam" id="1.25.10.10:FF:000099">
    <property type="entry name" value="Deoxyhypusine hydroxylase"/>
    <property type="match status" value="2"/>
</dbReference>
<dbReference type="WBParaSite" id="jg12173">
    <property type="protein sequence ID" value="jg12173"/>
    <property type="gene ID" value="jg12173"/>
</dbReference>
<evidence type="ECO:0000256" key="1">
    <source>
        <dbReference type="ARBA" id="ARBA00000068"/>
    </source>
</evidence>
<feature type="binding site" evidence="9">
    <location>
        <position position="419"/>
    </location>
    <ligand>
        <name>Fe cation</name>
        <dbReference type="ChEBI" id="CHEBI:24875"/>
        <label>2</label>
    </ligand>
</feature>
<accession>A0A915CT76</accession>
<reference evidence="13" key="1">
    <citation type="submission" date="2022-11" db="UniProtKB">
        <authorList>
            <consortium name="WormBaseParasite"/>
        </authorList>
    </citation>
    <scope>IDENTIFICATION</scope>
</reference>
<feature type="region of interest" description="Disordered" evidence="10">
    <location>
        <begin position="105"/>
        <end position="128"/>
    </location>
</feature>
<feature type="binding site" evidence="9">
    <location>
        <position position="228"/>
    </location>
    <ligand>
        <name>Fe cation</name>
        <dbReference type="ChEBI" id="CHEBI:24875"/>
        <label>1</label>
    </ligand>
</feature>
<evidence type="ECO:0000256" key="2">
    <source>
        <dbReference type="ARBA" id="ARBA00005041"/>
    </source>
</evidence>
<evidence type="ECO:0000313" key="12">
    <source>
        <dbReference type="Proteomes" id="UP000887574"/>
    </source>
</evidence>
<dbReference type="GO" id="GO:0046872">
    <property type="term" value="F:metal ion binding"/>
    <property type="evidence" value="ECO:0007669"/>
    <property type="project" value="UniProtKB-KW"/>
</dbReference>
<comment type="similarity">
    <text evidence="9">Belongs to the deoxyhypusine hydroxylase family.</text>
</comment>
<dbReference type="InterPro" id="IPR011989">
    <property type="entry name" value="ARM-like"/>
</dbReference>
<keyword evidence="5 9" id="KW-0560">Oxidoreductase</keyword>
<dbReference type="HAMAP" id="MF_03101">
    <property type="entry name" value="Deoxyhypusine_hydroxylase"/>
    <property type="match status" value="1"/>
</dbReference>
<feature type="binding site" evidence="9">
    <location>
        <position position="260"/>
    </location>
    <ligand>
        <name>Fe cation</name>
        <dbReference type="ChEBI" id="CHEBI:24875"/>
        <label>1</label>
    </ligand>
</feature>
<feature type="binding site" evidence="9">
    <location>
        <position position="386"/>
    </location>
    <ligand>
        <name>Fe cation</name>
        <dbReference type="ChEBI" id="CHEBI:24875"/>
        <label>2</label>
    </ligand>
</feature>
<dbReference type="Gene3D" id="1.25.10.10">
    <property type="entry name" value="Leucine-rich Repeat Variant"/>
    <property type="match status" value="2"/>
</dbReference>
<feature type="binding site" evidence="9">
    <location>
        <position position="261"/>
    </location>
    <ligand>
        <name>Fe cation</name>
        <dbReference type="ChEBI" id="CHEBI:24875"/>
        <label>1</label>
    </ligand>
</feature>
<evidence type="ECO:0000256" key="5">
    <source>
        <dbReference type="ARBA" id="ARBA00023002"/>
    </source>
</evidence>
<comment type="function">
    <text evidence="9">Catalyzes the hydroxylation of the N(6)-(4-aminobutyl)-L-lysine intermediate to form hypusine, an essential post-translational modification only found in mature eIF-5A factor.</text>
</comment>
<dbReference type="SMART" id="SM00567">
    <property type="entry name" value="EZ_HEAT"/>
    <property type="match status" value="6"/>
</dbReference>
<comment type="pathway">
    <text evidence="2 9">Protein modification; eIF5A hypusination.</text>
</comment>
<dbReference type="EC" id="1.14.99.29" evidence="9"/>
<keyword evidence="4" id="KW-0677">Repeat</keyword>
<keyword evidence="8 9" id="KW-0386">Hypusine biosynthesis</keyword>
<keyword evidence="11" id="KW-0812">Transmembrane</keyword>
<evidence type="ECO:0000256" key="7">
    <source>
        <dbReference type="ARBA" id="ARBA00023033"/>
    </source>
</evidence>
<feature type="compositionally biased region" description="Basic and acidic residues" evidence="10">
    <location>
        <begin position="105"/>
        <end position="118"/>
    </location>
</feature>
<evidence type="ECO:0000256" key="8">
    <source>
        <dbReference type="ARBA" id="ARBA00023256"/>
    </source>
</evidence>
<dbReference type="InterPro" id="IPR016024">
    <property type="entry name" value="ARM-type_fold"/>
</dbReference>
<dbReference type="GO" id="GO:0019135">
    <property type="term" value="F:deoxyhypusine monooxygenase activity"/>
    <property type="evidence" value="ECO:0007669"/>
    <property type="project" value="UniProtKB-UniRule"/>
</dbReference>
<evidence type="ECO:0000256" key="9">
    <source>
        <dbReference type="HAMAP-Rule" id="MF_03101"/>
    </source>
</evidence>
<evidence type="ECO:0000313" key="13">
    <source>
        <dbReference type="WBParaSite" id="jg12173"/>
    </source>
</evidence>
<dbReference type="InterPro" id="IPR004155">
    <property type="entry name" value="PBS_lyase_HEAT"/>
</dbReference>
<comment type="cofactor">
    <cofactor evidence="9">
        <name>Fe(2+)</name>
        <dbReference type="ChEBI" id="CHEBI:29033"/>
    </cofactor>
    <text evidence="9">Binds 2 Fe(2+) ions per subunit.</text>
</comment>
<feature type="binding site" evidence="9">
    <location>
        <position position="387"/>
    </location>
    <ligand>
        <name>Fe cation</name>
        <dbReference type="ChEBI" id="CHEBI:24875"/>
        <label>2</label>
    </ligand>
</feature>